<comment type="caution">
    <text evidence="8">The sequence shown here is derived from an EMBL/GenBank/DDBJ whole genome shotgun (WGS) entry which is preliminary data.</text>
</comment>
<dbReference type="Gene3D" id="3.30.1490.100">
    <property type="entry name" value="DNA polymerase, Y-family, little finger domain"/>
    <property type="match status" value="1"/>
</dbReference>
<evidence type="ECO:0000256" key="1">
    <source>
        <dbReference type="ARBA" id="ARBA00010945"/>
    </source>
</evidence>
<proteinExistence type="inferred from homology"/>
<keyword evidence="6" id="KW-0963">Cytoplasm</keyword>
<keyword evidence="6" id="KW-0235">DNA replication</keyword>
<dbReference type="CDD" id="cd03586">
    <property type="entry name" value="PolY_Pol_IV_kappa"/>
    <property type="match status" value="1"/>
</dbReference>
<feature type="site" description="Substrate discrimination" evidence="6">
    <location>
        <position position="14"/>
    </location>
</feature>
<dbReference type="Gene3D" id="3.30.70.270">
    <property type="match status" value="1"/>
</dbReference>
<dbReference type="Gene3D" id="1.10.150.20">
    <property type="entry name" value="5' to 3' exonuclease, C-terminal subdomain"/>
    <property type="match status" value="1"/>
</dbReference>
<comment type="subunit">
    <text evidence="6">Monomer.</text>
</comment>
<keyword evidence="9" id="KW-1185">Reference proteome</keyword>
<keyword evidence="6" id="KW-0234">DNA repair</keyword>
<dbReference type="GO" id="GO:0005829">
    <property type="term" value="C:cytosol"/>
    <property type="evidence" value="ECO:0007669"/>
    <property type="project" value="TreeGrafter"/>
</dbReference>
<comment type="subcellular location">
    <subcellularLocation>
        <location evidence="6">Cytoplasm</location>
    </subcellularLocation>
</comment>
<reference evidence="8" key="1">
    <citation type="submission" date="2020-08" db="EMBL/GenBank/DDBJ databases">
        <authorList>
            <person name="Cejkova D."/>
            <person name="Kubasova T."/>
            <person name="Jahodarova E."/>
            <person name="Rychlik I."/>
        </authorList>
    </citation>
    <scope>NUCLEOTIDE SEQUENCE</scope>
    <source>
        <strain evidence="8">An559</strain>
    </source>
</reference>
<feature type="domain" description="UmuC" evidence="7">
    <location>
        <begin position="5"/>
        <end position="187"/>
    </location>
</feature>
<keyword evidence="3 6" id="KW-0548">Nucleotidyltransferase</keyword>
<comment type="cofactor">
    <cofactor evidence="6">
        <name>Mg(2+)</name>
        <dbReference type="ChEBI" id="CHEBI:18420"/>
    </cofactor>
    <text evidence="6">Binds 2 magnesium ions per subunit.</text>
</comment>
<name>A0A938X457_9FIRM</name>
<dbReference type="InterPro" id="IPR043128">
    <property type="entry name" value="Rev_trsase/Diguanyl_cyclase"/>
</dbReference>
<dbReference type="PROSITE" id="PS50173">
    <property type="entry name" value="UMUC"/>
    <property type="match status" value="1"/>
</dbReference>
<gene>
    <name evidence="6 8" type="primary">dinB</name>
    <name evidence="8" type="ORF">H6A12_00470</name>
</gene>
<dbReference type="InterPro" id="IPR001126">
    <property type="entry name" value="UmuC"/>
</dbReference>
<feature type="binding site" evidence="6">
    <location>
        <position position="9"/>
    </location>
    <ligand>
        <name>Mg(2+)</name>
        <dbReference type="ChEBI" id="CHEBI:18420"/>
    </ligand>
</feature>
<dbReference type="RefSeq" id="WP_204443590.1">
    <property type="nucleotide sequence ID" value="NZ_JACJKY010000001.1"/>
</dbReference>
<comment type="function">
    <text evidence="6">Poorly processive, error-prone DNA polymerase involved in untargeted mutagenesis. Copies undamaged DNA at stalled replication forks, which arise in vivo from mismatched or misaligned primer ends. These misaligned primers can be extended by PolIV. Exhibits no 3'-5' exonuclease (proofreading) activity. May be involved in translesional synthesis, in conjunction with the beta clamp from PolIII.</text>
</comment>
<dbReference type="NCBIfam" id="NF002677">
    <property type="entry name" value="PRK02406.1"/>
    <property type="match status" value="1"/>
</dbReference>
<dbReference type="EMBL" id="JACJKY010000001">
    <property type="protein sequence ID" value="MBM6919643.1"/>
    <property type="molecule type" value="Genomic_DNA"/>
</dbReference>
<dbReference type="Gene3D" id="3.40.1170.60">
    <property type="match status" value="1"/>
</dbReference>
<dbReference type="GO" id="GO:0000287">
    <property type="term" value="F:magnesium ion binding"/>
    <property type="evidence" value="ECO:0007669"/>
    <property type="project" value="UniProtKB-UniRule"/>
</dbReference>
<dbReference type="GO" id="GO:0003684">
    <property type="term" value="F:damaged DNA binding"/>
    <property type="evidence" value="ECO:0007669"/>
    <property type="project" value="InterPro"/>
</dbReference>
<evidence type="ECO:0000256" key="6">
    <source>
        <dbReference type="HAMAP-Rule" id="MF_01113"/>
    </source>
</evidence>
<keyword evidence="6" id="KW-0238">DNA-binding</keyword>
<dbReference type="SUPFAM" id="SSF56672">
    <property type="entry name" value="DNA/RNA polymerases"/>
    <property type="match status" value="1"/>
</dbReference>
<dbReference type="Pfam" id="PF11799">
    <property type="entry name" value="IMS_C"/>
    <property type="match status" value="1"/>
</dbReference>
<evidence type="ECO:0000313" key="8">
    <source>
        <dbReference type="EMBL" id="MBM6919643.1"/>
    </source>
</evidence>
<dbReference type="PANTHER" id="PTHR11076:SF35">
    <property type="entry name" value="DNA REPAIR PROTEIN HOMOLOG YOBH"/>
    <property type="match status" value="1"/>
</dbReference>
<dbReference type="InterPro" id="IPR022880">
    <property type="entry name" value="DNApol_IV"/>
</dbReference>
<dbReference type="InterPro" id="IPR050116">
    <property type="entry name" value="DNA_polymerase-Y"/>
</dbReference>
<dbReference type="AlphaFoldDB" id="A0A938X457"/>
<feature type="binding site" evidence="6">
    <location>
        <position position="105"/>
    </location>
    <ligand>
        <name>Mg(2+)</name>
        <dbReference type="ChEBI" id="CHEBI:18420"/>
    </ligand>
</feature>
<protein>
    <recommendedName>
        <fullName evidence="6">DNA polymerase IV</fullName>
        <shortName evidence="6">Pol IV</shortName>
        <ecNumber evidence="6">2.7.7.7</ecNumber>
    </recommendedName>
</protein>
<dbReference type="InterPro" id="IPR043502">
    <property type="entry name" value="DNA/RNA_pol_sf"/>
</dbReference>
<dbReference type="GO" id="GO:0009432">
    <property type="term" value="P:SOS response"/>
    <property type="evidence" value="ECO:0007669"/>
    <property type="project" value="TreeGrafter"/>
</dbReference>
<accession>A0A938X457</accession>
<dbReference type="GO" id="GO:0006261">
    <property type="term" value="P:DNA-templated DNA replication"/>
    <property type="evidence" value="ECO:0007669"/>
    <property type="project" value="UniProtKB-UniRule"/>
</dbReference>
<evidence type="ECO:0000259" key="7">
    <source>
        <dbReference type="PROSITE" id="PS50173"/>
    </source>
</evidence>
<keyword evidence="2 6" id="KW-0515">Mutator protein</keyword>
<evidence type="ECO:0000256" key="3">
    <source>
        <dbReference type="ARBA" id="ARBA00022695"/>
    </source>
</evidence>
<dbReference type="Pfam" id="PF00817">
    <property type="entry name" value="IMS"/>
    <property type="match status" value="1"/>
</dbReference>
<sequence>MDRVILHSDCNNFYASVECILRPEYKEIPMAVCGNPDSRHGIILAKNELAKACGVKTAETIWQAKQKCPDLFLTPPHHKLYHEYSKRLNAIYCSFTDLVEPFGIDESWLDVTGSRMLFGTGEEIAEAIHERVKNELGLTVSVGVSFNKIFAKLGSDYKKPDATTVITRENFRSLLYPLPVSDLLFVGKRTTAFFEKYAIHTIGDLAACDRDFLNRHLQKAGEMLWLYANGMEHAPVSRYEDAVNRFPKSVSNQITYPADLCGTAEILPAALALCDQVAARLRQAGAKCQTVQLQIKTPAFTSIQRQCTLAAPTHSAKTMYRCARELIESCTNDSTRVRMLGIGGANLVPDSLGTQTSFFSFDDTSREEKNQKIDAAMDRVRQKFGTDAISFASLIEHTDSKP</sequence>
<evidence type="ECO:0000256" key="4">
    <source>
        <dbReference type="ARBA" id="ARBA00022763"/>
    </source>
</evidence>
<evidence type="ECO:0000256" key="2">
    <source>
        <dbReference type="ARBA" id="ARBA00022457"/>
    </source>
</evidence>
<comment type="catalytic activity">
    <reaction evidence="6">
        <text>DNA(n) + a 2'-deoxyribonucleoside 5'-triphosphate = DNA(n+1) + diphosphate</text>
        <dbReference type="Rhea" id="RHEA:22508"/>
        <dbReference type="Rhea" id="RHEA-COMP:17339"/>
        <dbReference type="Rhea" id="RHEA-COMP:17340"/>
        <dbReference type="ChEBI" id="CHEBI:33019"/>
        <dbReference type="ChEBI" id="CHEBI:61560"/>
        <dbReference type="ChEBI" id="CHEBI:173112"/>
        <dbReference type="EC" id="2.7.7.7"/>
    </reaction>
</comment>
<keyword evidence="5 6" id="KW-0239">DNA-directed DNA polymerase</keyword>
<keyword evidence="6" id="KW-0479">Metal-binding</keyword>
<feature type="active site" evidence="6">
    <location>
        <position position="106"/>
    </location>
</feature>
<keyword evidence="4 6" id="KW-0227">DNA damage</keyword>
<evidence type="ECO:0000256" key="5">
    <source>
        <dbReference type="ARBA" id="ARBA00022932"/>
    </source>
</evidence>
<reference evidence="8" key="2">
    <citation type="journal article" date="2021" name="Sci. Rep.">
        <title>The distribution of antibiotic resistance genes in chicken gut microbiota commensals.</title>
        <authorList>
            <person name="Juricova H."/>
            <person name="Matiasovicova J."/>
            <person name="Kubasova T."/>
            <person name="Cejkova D."/>
            <person name="Rychlik I."/>
        </authorList>
    </citation>
    <scope>NUCLEOTIDE SEQUENCE</scope>
    <source>
        <strain evidence="8">An559</strain>
    </source>
</reference>
<dbReference type="EC" id="2.7.7.7" evidence="6"/>
<dbReference type="Proteomes" id="UP000774750">
    <property type="component" value="Unassembled WGS sequence"/>
</dbReference>
<dbReference type="HAMAP" id="MF_01113">
    <property type="entry name" value="DNApol_IV"/>
    <property type="match status" value="1"/>
</dbReference>
<keyword evidence="6 8" id="KW-0808">Transferase</keyword>
<organism evidence="8 9">
    <name type="scientific">Merdimmobilis hominis</name>
    <dbReference type="NCBI Taxonomy" id="2897707"/>
    <lineage>
        <taxon>Bacteria</taxon>
        <taxon>Bacillati</taxon>
        <taxon>Bacillota</taxon>
        <taxon>Clostridia</taxon>
        <taxon>Eubacteriales</taxon>
        <taxon>Oscillospiraceae</taxon>
        <taxon>Merdimmobilis</taxon>
    </lineage>
</organism>
<dbReference type="InterPro" id="IPR017961">
    <property type="entry name" value="DNA_pol_Y-fam_little_finger"/>
</dbReference>
<dbReference type="GO" id="GO:0003887">
    <property type="term" value="F:DNA-directed DNA polymerase activity"/>
    <property type="evidence" value="ECO:0007669"/>
    <property type="project" value="UniProtKB-UniRule"/>
</dbReference>
<dbReference type="GO" id="GO:0006281">
    <property type="term" value="P:DNA repair"/>
    <property type="evidence" value="ECO:0007669"/>
    <property type="project" value="UniProtKB-UniRule"/>
</dbReference>
<evidence type="ECO:0000313" key="9">
    <source>
        <dbReference type="Proteomes" id="UP000774750"/>
    </source>
</evidence>
<keyword evidence="6" id="KW-0460">Magnesium</keyword>
<dbReference type="GO" id="GO:0042276">
    <property type="term" value="P:error-prone translesion synthesis"/>
    <property type="evidence" value="ECO:0007669"/>
    <property type="project" value="TreeGrafter"/>
</dbReference>
<dbReference type="SUPFAM" id="SSF100879">
    <property type="entry name" value="Lesion bypass DNA polymerase (Y-family), little finger domain"/>
    <property type="match status" value="1"/>
</dbReference>
<comment type="similarity">
    <text evidence="1 6">Belongs to the DNA polymerase type-Y family.</text>
</comment>
<dbReference type="InterPro" id="IPR036775">
    <property type="entry name" value="DNA_pol_Y-fam_lit_finger_sf"/>
</dbReference>
<dbReference type="PANTHER" id="PTHR11076">
    <property type="entry name" value="DNA REPAIR POLYMERASE UMUC / TRANSFERASE FAMILY MEMBER"/>
    <property type="match status" value="1"/>
</dbReference>